<dbReference type="AlphaFoldDB" id="A0A917XAM6"/>
<comment type="similarity">
    <text evidence="1">Belongs to the short-chain dehydrogenases/reductases (SDR) family.</text>
</comment>
<dbReference type="GO" id="GO:0016491">
    <property type="term" value="F:oxidoreductase activity"/>
    <property type="evidence" value="ECO:0007669"/>
    <property type="project" value="UniProtKB-KW"/>
</dbReference>
<dbReference type="PRINTS" id="PR00080">
    <property type="entry name" value="SDRFAMILY"/>
</dbReference>
<organism evidence="4 5">
    <name type="scientific">Streptomyces fuscichromogenes</name>
    <dbReference type="NCBI Taxonomy" id="1324013"/>
    <lineage>
        <taxon>Bacteria</taxon>
        <taxon>Bacillati</taxon>
        <taxon>Actinomycetota</taxon>
        <taxon>Actinomycetes</taxon>
        <taxon>Kitasatosporales</taxon>
        <taxon>Streptomycetaceae</taxon>
        <taxon>Streptomyces</taxon>
    </lineage>
</organism>
<sequence length="248" mass="26164">MVPMGKLTGKTAVITGGSSGIGLATARTFVAEGAHVYITGLDAEELVEAQARIGGDVTAIQVDISRLEDLDRLWQQVKEERGGVDVVVANAGRGEQATLAQATPEHFDRIFSVNARGTFFTVQKALPLLSDNGSVVLMASAGHLNGAAERTVYSATKAAIRSFARTWASELKDRGIRVNTVSPGPIDTPALDTQDDPDALRAALASMVPLRRLGRPEEIAAAVLFLAADDNRYTTGSDLVVDGGHTQI</sequence>
<dbReference type="InterPro" id="IPR002347">
    <property type="entry name" value="SDR_fam"/>
</dbReference>
<dbReference type="PRINTS" id="PR00081">
    <property type="entry name" value="GDHRDH"/>
</dbReference>
<reference evidence="4" key="1">
    <citation type="journal article" date="2014" name="Int. J. Syst. Evol. Microbiol.">
        <title>Complete genome sequence of Corynebacterium casei LMG S-19264T (=DSM 44701T), isolated from a smear-ripened cheese.</title>
        <authorList>
            <consortium name="US DOE Joint Genome Institute (JGI-PGF)"/>
            <person name="Walter F."/>
            <person name="Albersmeier A."/>
            <person name="Kalinowski J."/>
            <person name="Ruckert C."/>
        </authorList>
    </citation>
    <scope>NUCLEOTIDE SEQUENCE</scope>
    <source>
        <strain evidence="4">CGMCC 4.7110</strain>
    </source>
</reference>
<feature type="domain" description="Ketoreductase" evidence="3">
    <location>
        <begin position="10"/>
        <end position="184"/>
    </location>
</feature>
<evidence type="ECO:0000256" key="1">
    <source>
        <dbReference type="ARBA" id="ARBA00006484"/>
    </source>
</evidence>
<dbReference type="PANTHER" id="PTHR43477:SF1">
    <property type="entry name" value="DIHYDROANTICAPSIN 7-DEHYDROGENASE"/>
    <property type="match status" value="1"/>
</dbReference>
<gene>
    <name evidence="4" type="ORF">GCM10011578_024360</name>
</gene>
<dbReference type="Proteomes" id="UP000653411">
    <property type="component" value="Unassembled WGS sequence"/>
</dbReference>
<evidence type="ECO:0000313" key="4">
    <source>
        <dbReference type="EMBL" id="GGN02071.1"/>
    </source>
</evidence>
<dbReference type="InterPro" id="IPR020904">
    <property type="entry name" value="Sc_DH/Rdtase_CS"/>
</dbReference>
<evidence type="ECO:0000256" key="2">
    <source>
        <dbReference type="ARBA" id="ARBA00023002"/>
    </source>
</evidence>
<dbReference type="PROSITE" id="PS00061">
    <property type="entry name" value="ADH_SHORT"/>
    <property type="match status" value="1"/>
</dbReference>
<reference evidence="4" key="2">
    <citation type="submission" date="2020-09" db="EMBL/GenBank/DDBJ databases">
        <authorList>
            <person name="Sun Q."/>
            <person name="Zhou Y."/>
        </authorList>
    </citation>
    <scope>NUCLEOTIDE SEQUENCE</scope>
    <source>
        <strain evidence="4">CGMCC 4.7110</strain>
    </source>
</reference>
<dbReference type="InterPro" id="IPR036291">
    <property type="entry name" value="NAD(P)-bd_dom_sf"/>
</dbReference>
<keyword evidence="2" id="KW-0560">Oxidoreductase</keyword>
<evidence type="ECO:0000259" key="3">
    <source>
        <dbReference type="SMART" id="SM00822"/>
    </source>
</evidence>
<dbReference type="EMBL" id="BMML01000005">
    <property type="protein sequence ID" value="GGN02071.1"/>
    <property type="molecule type" value="Genomic_DNA"/>
</dbReference>
<accession>A0A917XAM6</accession>
<dbReference type="InterPro" id="IPR057326">
    <property type="entry name" value="KR_dom"/>
</dbReference>
<evidence type="ECO:0000313" key="5">
    <source>
        <dbReference type="Proteomes" id="UP000653411"/>
    </source>
</evidence>
<keyword evidence="5" id="KW-1185">Reference proteome</keyword>
<protein>
    <submittedName>
        <fullName evidence="4">Oxidoreductase</fullName>
    </submittedName>
</protein>
<name>A0A917XAM6_9ACTN</name>
<dbReference type="PANTHER" id="PTHR43477">
    <property type="entry name" value="DIHYDROANTICAPSIN 7-DEHYDROGENASE"/>
    <property type="match status" value="1"/>
</dbReference>
<dbReference type="Pfam" id="PF13561">
    <property type="entry name" value="adh_short_C2"/>
    <property type="match status" value="1"/>
</dbReference>
<dbReference type="SUPFAM" id="SSF51735">
    <property type="entry name" value="NAD(P)-binding Rossmann-fold domains"/>
    <property type="match status" value="1"/>
</dbReference>
<dbReference type="Gene3D" id="3.40.50.720">
    <property type="entry name" value="NAD(P)-binding Rossmann-like Domain"/>
    <property type="match status" value="1"/>
</dbReference>
<dbReference type="InterPro" id="IPR051122">
    <property type="entry name" value="SDR_DHRS6-like"/>
</dbReference>
<dbReference type="CDD" id="cd05233">
    <property type="entry name" value="SDR_c"/>
    <property type="match status" value="1"/>
</dbReference>
<proteinExistence type="inferred from homology"/>
<comment type="caution">
    <text evidence="4">The sequence shown here is derived from an EMBL/GenBank/DDBJ whole genome shotgun (WGS) entry which is preliminary data.</text>
</comment>
<dbReference type="NCBIfam" id="NF005559">
    <property type="entry name" value="PRK07231.1"/>
    <property type="match status" value="1"/>
</dbReference>
<dbReference type="FunFam" id="3.40.50.720:FF:000084">
    <property type="entry name" value="Short-chain dehydrogenase reductase"/>
    <property type="match status" value="1"/>
</dbReference>
<dbReference type="SMART" id="SM00822">
    <property type="entry name" value="PKS_KR"/>
    <property type="match status" value="1"/>
</dbReference>